<dbReference type="InterPro" id="IPR006091">
    <property type="entry name" value="Acyl-CoA_Oxase/DH_mid-dom"/>
</dbReference>
<comment type="cofactor">
    <cofactor evidence="1 6">
        <name>FAD</name>
        <dbReference type="ChEBI" id="CHEBI:57692"/>
    </cofactor>
</comment>
<evidence type="ECO:0000313" key="11">
    <source>
        <dbReference type="Proteomes" id="UP000282170"/>
    </source>
</evidence>
<comment type="similarity">
    <text evidence="2 6">Belongs to the acyl-CoA dehydrogenase family.</text>
</comment>
<keyword evidence="5 6" id="KW-0560">Oxidoreductase</keyword>
<dbReference type="Gene3D" id="2.40.110.10">
    <property type="entry name" value="Butyryl-CoA Dehydrogenase, subunit A, domain 2"/>
    <property type="match status" value="1"/>
</dbReference>
<evidence type="ECO:0000256" key="3">
    <source>
        <dbReference type="ARBA" id="ARBA00022630"/>
    </source>
</evidence>
<dbReference type="Gene3D" id="1.10.540.10">
    <property type="entry name" value="Acyl-CoA dehydrogenase/oxidase, N-terminal domain"/>
    <property type="match status" value="1"/>
</dbReference>
<dbReference type="InterPro" id="IPR036250">
    <property type="entry name" value="AcylCo_DH-like_C"/>
</dbReference>
<dbReference type="InterPro" id="IPR009075">
    <property type="entry name" value="AcylCo_DH/oxidase_C"/>
</dbReference>
<feature type="domain" description="Acyl-CoA dehydrogenase/oxidase C-terminal" evidence="8">
    <location>
        <begin position="257"/>
        <end position="407"/>
    </location>
</feature>
<dbReference type="Gene3D" id="1.20.140.10">
    <property type="entry name" value="Butyryl-CoA Dehydrogenase, subunit A, domain 3"/>
    <property type="match status" value="1"/>
</dbReference>
<dbReference type="PANTHER" id="PTHR43884">
    <property type="entry name" value="ACYL-COA DEHYDROGENASE"/>
    <property type="match status" value="1"/>
</dbReference>
<dbReference type="SUPFAM" id="SSF56645">
    <property type="entry name" value="Acyl-CoA dehydrogenase NM domain-like"/>
    <property type="match status" value="1"/>
</dbReference>
<feature type="compositionally biased region" description="Basic and acidic residues" evidence="7">
    <location>
        <begin position="74"/>
        <end position="87"/>
    </location>
</feature>
<dbReference type="EMBL" id="CP023407">
    <property type="protein sequence ID" value="AYL35085.1"/>
    <property type="molecule type" value="Genomic_DNA"/>
</dbReference>
<dbReference type="InterPro" id="IPR009100">
    <property type="entry name" value="AcylCoA_DH/oxidase_NM_dom_sf"/>
</dbReference>
<dbReference type="KEGG" id="sfug:CNQ36_06370"/>
<evidence type="ECO:0000256" key="7">
    <source>
        <dbReference type="SAM" id="MobiDB-lite"/>
    </source>
</evidence>
<keyword evidence="4 6" id="KW-0274">FAD</keyword>
<dbReference type="Proteomes" id="UP000282170">
    <property type="component" value="Chromosome"/>
</dbReference>
<feature type="domain" description="Acyl-CoA oxidase/dehydrogenase middle" evidence="9">
    <location>
        <begin position="149"/>
        <end position="243"/>
    </location>
</feature>
<dbReference type="AlphaFoldDB" id="A0A494UNI9"/>
<dbReference type="Pfam" id="PF02770">
    <property type="entry name" value="Acyl-CoA_dh_M"/>
    <property type="match status" value="1"/>
</dbReference>
<evidence type="ECO:0000256" key="4">
    <source>
        <dbReference type="ARBA" id="ARBA00022827"/>
    </source>
</evidence>
<name>A0A494UNI9_9ACTN</name>
<reference evidence="10 11" key="1">
    <citation type="submission" date="2017-09" db="EMBL/GenBank/DDBJ databases">
        <authorList>
            <person name="Zhang H."/>
            <person name="Hu S."/>
            <person name="Xu J."/>
            <person name="He Z."/>
        </authorList>
    </citation>
    <scope>NUCLEOTIDE SEQUENCE [LARGE SCALE GENOMIC DNA]</scope>
    <source>
        <strain evidence="10 11">TXX3120</strain>
    </source>
</reference>
<evidence type="ECO:0000256" key="5">
    <source>
        <dbReference type="ARBA" id="ARBA00023002"/>
    </source>
</evidence>
<evidence type="ECO:0000256" key="1">
    <source>
        <dbReference type="ARBA" id="ARBA00001974"/>
    </source>
</evidence>
<feature type="region of interest" description="Disordered" evidence="7">
    <location>
        <begin position="70"/>
        <end position="93"/>
    </location>
</feature>
<proteinExistence type="inferred from homology"/>
<accession>A0A494UNI9</accession>
<dbReference type="SUPFAM" id="SSF47203">
    <property type="entry name" value="Acyl-CoA dehydrogenase C-terminal domain-like"/>
    <property type="match status" value="1"/>
</dbReference>
<dbReference type="GO" id="GO:0003995">
    <property type="term" value="F:acyl-CoA dehydrogenase activity"/>
    <property type="evidence" value="ECO:0007669"/>
    <property type="project" value="TreeGrafter"/>
</dbReference>
<evidence type="ECO:0000256" key="2">
    <source>
        <dbReference type="ARBA" id="ARBA00009347"/>
    </source>
</evidence>
<evidence type="ECO:0000256" key="6">
    <source>
        <dbReference type="RuleBase" id="RU362125"/>
    </source>
</evidence>
<protein>
    <submittedName>
        <fullName evidence="10">Acyl-CoA dehydrogenase</fullName>
    </submittedName>
</protein>
<gene>
    <name evidence="10" type="ORF">CNQ36_06370</name>
</gene>
<evidence type="ECO:0000259" key="9">
    <source>
        <dbReference type="Pfam" id="PF02770"/>
    </source>
</evidence>
<dbReference type="Pfam" id="PF00441">
    <property type="entry name" value="Acyl-CoA_dh_1"/>
    <property type="match status" value="1"/>
</dbReference>
<dbReference type="PANTHER" id="PTHR43884:SF20">
    <property type="entry name" value="ACYL-COA DEHYDROGENASE FADE28"/>
    <property type="match status" value="1"/>
</dbReference>
<keyword evidence="3 6" id="KW-0285">Flavoprotein</keyword>
<sequence>MEVRVHPEDTGFLTTEDGTDEREDWPMDTVHREEQLDATAAHYRSLAAELLTGAPEGDFRARWRRLASSGLLRTPRERQHRDRDKDPGTGPVSHAVAAIEGIGLAGTEPGLCYAFASQLCGIQLPLFRLLSEAQHAMLAGVEDGTALLCHASTETGGGSDPLSGEVRAERQPDGSYRLHGTKSFITAAPVADVGLVFARTGEGRSPFALSAFLVDLADDTVTRGARVTKTALKDAPMGSLTFTGTAVPADALVGAEGSGLTVLGATTTWERALLLAYALGPMQLLLDRVVAWAGTRHHFGRAMGSSHQVAARVSDMALRLERSRTMVRAMAARLDQGGSVRRLSSAAALTKISVSEDYVALTRHATALAGVRAFVEDSGLTASLADPMAALTYAGPNDLLSVAVARDLGLPVEN</sequence>
<feature type="region of interest" description="Disordered" evidence="7">
    <location>
        <begin position="1"/>
        <end position="24"/>
    </location>
</feature>
<dbReference type="InterPro" id="IPR046373">
    <property type="entry name" value="Acyl-CoA_Oxase/DH_mid-dom_sf"/>
</dbReference>
<organism evidence="10 11">
    <name type="scientific">Streptomyces fungicidicus</name>
    <dbReference type="NCBI Taxonomy" id="68203"/>
    <lineage>
        <taxon>Bacteria</taxon>
        <taxon>Bacillati</taxon>
        <taxon>Actinomycetota</taxon>
        <taxon>Actinomycetes</taxon>
        <taxon>Kitasatosporales</taxon>
        <taxon>Streptomycetaceae</taxon>
        <taxon>Streptomyces</taxon>
    </lineage>
</organism>
<dbReference type="CDD" id="cd00567">
    <property type="entry name" value="ACAD"/>
    <property type="match status" value="1"/>
</dbReference>
<keyword evidence="11" id="KW-1185">Reference proteome</keyword>
<evidence type="ECO:0000313" key="10">
    <source>
        <dbReference type="EMBL" id="AYL35085.1"/>
    </source>
</evidence>
<evidence type="ECO:0000259" key="8">
    <source>
        <dbReference type="Pfam" id="PF00441"/>
    </source>
</evidence>
<dbReference type="InterPro" id="IPR037069">
    <property type="entry name" value="AcylCoA_DH/ox_N_sf"/>
</dbReference>
<dbReference type="GO" id="GO:0050660">
    <property type="term" value="F:flavin adenine dinucleotide binding"/>
    <property type="evidence" value="ECO:0007669"/>
    <property type="project" value="InterPro"/>
</dbReference>